<gene>
    <name evidence="1" type="primary">vapB2_1</name>
    <name evidence="1" type="ORF">GCM10023153_00270</name>
</gene>
<evidence type="ECO:0000313" key="2">
    <source>
        <dbReference type="Proteomes" id="UP001500390"/>
    </source>
</evidence>
<organism evidence="1 2">
    <name type="scientific">Ornithinibacter aureus</name>
    <dbReference type="NCBI Taxonomy" id="622664"/>
    <lineage>
        <taxon>Bacteria</taxon>
        <taxon>Bacillati</taxon>
        <taxon>Actinomycetota</taxon>
        <taxon>Actinomycetes</taxon>
        <taxon>Micrococcales</taxon>
        <taxon>Intrasporangiaceae</taxon>
        <taxon>Ornithinibacter</taxon>
    </lineage>
</organism>
<accession>A0ABP8J7U5</accession>
<name>A0ABP8J7U5_9MICO</name>
<dbReference type="Gene3D" id="1.10.1220.10">
    <property type="entry name" value="Met repressor-like"/>
    <property type="match status" value="1"/>
</dbReference>
<keyword evidence="2" id="KW-1185">Reference proteome</keyword>
<evidence type="ECO:0000313" key="1">
    <source>
        <dbReference type="EMBL" id="GAA4386543.1"/>
    </source>
</evidence>
<protein>
    <submittedName>
        <fullName evidence="1">Type II toxin-antitoxin system antitoxin VapB2</fullName>
    </submittedName>
</protein>
<dbReference type="EMBL" id="BAABFX010000003">
    <property type="protein sequence ID" value="GAA4386543.1"/>
    <property type="molecule type" value="Genomic_DNA"/>
</dbReference>
<sequence>MQAGSWYHLISEVVAVADVLIRDIPESVLAAVDAHASRMGLSRVEYIRRRLAADAATSGASVSTADLRSFAEKVTDLADPQVMGAAWQ</sequence>
<comment type="caution">
    <text evidence="1">The sequence shown here is derived from an EMBL/GenBank/DDBJ whole genome shotgun (WGS) entry which is preliminary data.</text>
</comment>
<reference evidence="2" key="1">
    <citation type="journal article" date="2019" name="Int. J. Syst. Evol. Microbiol.">
        <title>The Global Catalogue of Microorganisms (GCM) 10K type strain sequencing project: providing services to taxonomists for standard genome sequencing and annotation.</title>
        <authorList>
            <consortium name="The Broad Institute Genomics Platform"/>
            <consortium name="The Broad Institute Genome Sequencing Center for Infectious Disease"/>
            <person name="Wu L."/>
            <person name="Ma J."/>
        </authorList>
    </citation>
    <scope>NUCLEOTIDE SEQUENCE [LARGE SCALE GENOMIC DNA]</scope>
    <source>
        <strain evidence="2">JCM 17738</strain>
    </source>
</reference>
<proteinExistence type="predicted"/>
<dbReference type="Proteomes" id="UP001500390">
    <property type="component" value="Unassembled WGS sequence"/>
</dbReference>
<dbReference type="InterPro" id="IPR013321">
    <property type="entry name" value="Arc_rbn_hlx_hlx"/>
</dbReference>